<gene>
    <name evidence="2" type="ORF">SDC9_210043</name>
</gene>
<feature type="transmembrane region" description="Helical" evidence="1">
    <location>
        <begin position="12"/>
        <end position="31"/>
    </location>
</feature>
<dbReference type="AlphaFoldDB" id="A0A645JFP5"/>
<reference evidence="2" key="1">
    <citation type="submission" date="2019-08" db="EMBL/GenBank/DDBJ databases">
        <authorList>
            <person name="Kucharzyk K."/>
            <person name="Murdoch R.W."/>
            <person name="Higgins S."/>
            <person name="Loffler F."/>
        </authorList>
    </citation>
    <scope>NUCLEOTIDE SEQUENCE</scope>
</reference>
<keyword evidence="1" id="KW-0472">Membrane</keyword>
<protein>
    <submittedName>
        <fullName evidence="2">Uncharacterized protein</fullName>
    </submittedName>
</protein>
<keyword evidence="1" id="KW-1133">Transmembrane helix</keyword>
<dbReference type="EMBL" id="VSSQ01140112">
    <property type="protein sequence ID" value="MPN62296.1"/>
    <property type="molecule type" value="Genomic_DNA"/>
</dbReference>
<proteinExistence type="predicted"/>
<comment type="caution">
    <text evidence="2">The sequence shown here is derived from an EMBL/GenBank/DDBJ whole genome shotgun (WGS) entry which is preliminary data.</text>
</comment>
<organism evidence="2">
    <name type="scientific">bioreactor metagenome</name>
    <dbReference type="NCBI Taxonomy" id="1076179"/>
    <lineage>
        <taxon>unclassified sequences</taxon>
        <taxon>metagenomes</taxon>
        <taxon>ecological metagenomes</taxon>
    </lineage>
</organism>
<keyword evidence="1" id="KW-0812">Transmembrane</keyword>
<evidence type="ECO:0000313" key="2">
    <source>
        <dbReference type="EMBL" id="MPN62296.1"/>
    </source>
</evidence>
<name>A0A645JFP5_9ZZZZ</name>
<sequence>MRLDAQLRIAKIAVAFVYFMLVVGTLIGDFAKDGAQCLGILSPFDVPLFSSGFAFPDGLIQHFQHVLHKDSSYLQQGALGCGDDGA</sequence>
<evidence type="ECO:0000256" key="1">
    <source>
        <dbReference type="SAM" id="Phobius"/>
    </source>
</evidence>
<accession>A0A645JFP5</accession>